<feature type="region of interest" description="Disordered" evidence="7">
    <location>
        <begin position="1"/>
        <end position="26"/>
    </location>
</feature>
<dbReference type="PANTHER" id="PTHR31645">
    <property type="entry name" value="OLIGOPEPTIDE TRANSPORTER YGL114W-RELATED"/>
    <property type="match status" value="1"/>
</dbReference>
<keyword evidence="10" id="KW-1185">Reference proteome</keyword>
<dbReference type="InterPro" id="IPR004813">
    <property type="entry name" value="OPT"/>
</dbReference>
<feature type="transmembrane region" description="Helical" evidence="8">
    <location>
        <begin position="764"/>
        <end position="787"/>
    </location>
</feature>
<evidence type="ECO:0000256" key="7">
    <source>
        <dbReference type="SAM" id="MobiDB-lite"/>
    </source>
</evidence>
<feature type="region of interest" description="Disordered" evidence="7">
    <location>
        <begin position="263"/>
        <end position="315"/>
    </location>
</feature>
<sequence>MARSRALSQSRPPPSPSSAPAPAAPATAVSALPGAAEANAIPLADLDFSSNMAPDRGARPNAAETLRTPTPARSPAEAYSYRDEDHDDRSRARDLLAARAAEPQNFTLRGILVGLAIGIVICFSNTYFGLQTGWVSSMAMPSALLGFAWFRLMSRYLRLPFSPVENVLIQSVAGSVGTMPLGCGFVGVIPALQYLLKPEENGPLDVGLWKLIVWAVGICFFGVVFAVPLRRQVIIREKLKFPSGTAAALMIGVLHGESDKGAVIRQSEQSQRRSSEDGEREHLLVGGAPGGATADSPPPQTFPESGEDNEAGTGLDAQSDWKAKIRLLTIAFSVSAVYTVFTYFIPQLRDLPILGLNLANNWLWTLNPSPAYIGQGIIMGPETTLHMLLGAILGWGVLSPLAKKRGWAPGPVNDWEDGSKGWIVWVSLAIMLADSLVSLGWLILHPIVHYARLWLPRLLDHFRQRSWSDIFSFDVQSLKSLSGYSAINDPSDTHVLKRDPSDEEEDAPPEHLISTRTTLIGLVLSLGLSIGAVHYVFGNLVPLSLNILGLFLALLLSIMGVRALGETDLNPVSGISKLTQLLIALAIPNAATNKNAVVINLVAGALSESGALQAGDLMQDIKTGHLLGAAPNAQFWAQIIGSGVGAVLSAVIYKMYTNVYQVPGKLFEVPTGFVWIFTARLVTGKGLPPMVMQWALGAGLIFAVGTAFRVGEQTKAGTRRWTRFIPGGIAVAVGMYNTPSFTLARTIGGLMNLYWIRYRGKQETPIIVLASGLILGEGLLSIVNLLLASLRVPHL</sequence>
<evidence type="ECO:0000256" key="1">
    <source>
        <dbReference type="ARBA" id="ARBA00004141"/>
    </source>
</evidence>
<dbReference type="Proteomes" id="UP000572817">
    <property type="component" value="Unassembled WGS sequence"/>
</dbReference>
<gene>
    <name evidence="9" type="ORF">GTA08_BOTSDO03870</name>
</gene>
<dbReference type="PANTHER" id="PTHR31645:SF0">
    <property type="entry name" value="OLIGOPEPTIDE TRANSPORTER YGL114W-RELATED"/>
    <property type="match status" value="1"/>
</dbReference>
<feature type="transmembrane region" description="Helical" evidence="8">
    <location>
        <begin position="208"/>
        <end position="229"/>
    </location>
</feature>
<evidence type="ECO:0000256" key="6">
    <source>
        <dbReference type="ARBA" id="ARBA00023136"/>
    </source>
</evidence>
<feature type="transmembrane region" description="Helical" evidence="8">
    <location>
        <begin position="543"/>
        <end position="564"/>
    </location>
</feature>
<comment type="caution">
    <text evidence="9">The sequence shown here is derived from an EMBL/GenBank/DDBJ whole genome shotgun (WGS) entry which is preliminary data.</text>
</comment>
<feature type="transmembrane region" description="Helical" evidence="8">
    <location>
        <begin position="519"/>
        <end position="537"/>
    </location>
</feature>
<dbReference type="OrthoDB" id="627262at2759"/>
<evidence type="ECO:0000313" key="9">
    <source>
        <dbReference type="EMBL" id="KAF4307979.1"/>
    </source>
</evidence>
<feature type="transmembrane region" description="Helical" evidence="8">
    <location>
        <begin position="422"/>
        <end position="444"/>
    </location>
</feature>
<keyword evidence="5 8" id="KW-1133">Transmembrane helix</keyword>
<name>A0A8H4IVP3_9PEZI</name>
<dbReference type="EMBL" id="WWBZ02000022">
    <property type="protein sequence ID" value="KAF4307979.1"/>
    <property type="molecule type" value="Genomic_DNA"/>
</dbReference>
<feature type="transmembrane region" description="Helical" evidence="8">
    <location>
        <begin position="691"/>
        <end position="711"/>
    </location>
</feature>
<keyword evidence="6 8" id="KW-0472">Membrane</keyword>
<evidence type="ECO:0000313" key="10">
    <source>
        <dbReference type="Proteomes" id="UP000572817"/>
    </source>
</evidence>
<protein>
    <submittedName>
        <fullName evidence="9">Oligopeptide transporter</fullName>
    </submittedName>
</protein>
<evidence type="ECO:0000256" key="3">
    <source>
        <dbReference type="ARBA" id="ARBA00022448"/>
    </source>
</evidence>
<evidence type="ECO:0000256" key="2">
    <source>
        <dbReference type="ARBA" id="ARBA00008807"/>
    </source>
</evidence>
<keyword evidence="4 8" id="KW-0812">Transmembrane</keyword>
<feature type="transmembrane region" description="Helical" evidence="8">
    <location>
        <begin position="106"/>
        <end position="128"/>
    </location>
</feature>
<feature type="transmembrane region" description="Helical" evidence="8">
    <location>
        <begin position="635"/>
        <end position="656"/>
    </location>
</feature>
<feature type="transmembrane region" description="Helical" evidence="8">
    <location>
        <begin position="327"/>
        <end position="345"/>
    </location>
</feature>
<dbReference type="Pfam" id="PF03169">
    <property type="entry name" value="OPT"/>
    <property type="match status" value="1"/>
</dbReference>
<feature type="transmembrane region" description="Helical" evidence="8">
    <location>
        <begin position="134"/>
        <end position="152"/>
    </location>
</feature>
<dbReference type="GO" id="GO:0035673">
    <property type="term" value="F:oligopeptide transmembrane transporter activity"/>
    <property type="evidence" value="ECO:0007669"/>
    <property type="project" value="InterPro"/>
</dbReference>
<comment type="subcellular location">
    <subcellularLocation>
        <location evidence="1">Membrane</location>
        <topology evidence="1">Multi-pass membrane protein</topology>
    </subcellularLocation>
</comment>
<proteinExistence type="inferred from homology"/>
<comment type="similarity">
    <text evidence="2">Belongs to the oligopeptide OPT transporter family.</text>
</comment>
<evidence type="ECO:0000256" key="4">
    <source>
        <dbReference type="ARBA" id="ARBA00022692"/>
    </source>
</evidence>
<evidence type="ECO:0000256" key="8">
    <source>
        <dbReference type="SAM" id="Phobius"/>
    </source>
</evidence>
<feature type="transmembrane region" description="Helical" evidence="8">
    <location>
        <begin position="172"/>
        <end position="196"/>
    </location>
</feature>
<reference evidence="9" key="1">
    <citation type="submission" date="2020-04" db="EMBL/GenBank/DDBJ databases">
        <title>Genome Assembly and Annotation of Botryosphaeria dothidea sdau 11-99, a Latent Pathogen of Apple Fruit Ring Rot in China.</title>
        <authorList>
            <person name="Yu C."/>
            <person name="Diao Y."/>
            <person name="Lu Q."/>
            <person name="Zhao J."/>
            <person name="Cui S."/>
            <person name="Peng C."/>
            <person name="He B."/>
            <person name="Liu H."/>
        </authorList>
    </citation>
    <scope>NUCLEOTIDE SEQUENCE [LARGE SCALE GENOMIC DNA]</scope>
    <source>
        <strain evidence="9">Sdau11-99</strain>
    </source>
</reference>
<feature type="transmembrane region" description="Helical" evidence="8">
    <location>
        <begin position="385"/>
        <end position="402"/>
    </location>
</feature>
<keyword evidence="3" id="KW-0813">Transport</keyword>
<feature type="compositionally biased region" description="Basic and acidic residues" evidence="7">
    <location>
        <begin position="270"/>
        <end position="283"/>
    </location>
</feature>
<dbReference type="GO" id="GO:0000329">
    <property type="term" value="C:fungal-type vacuole membrane"/>
    <property type="evidence" value="ECO:0007669"/>
    <property type="project" value="TreeGrafter"/>
</dbReference>
<feature type="compositionally biased region" description="Low complexity" evidence="7">
    <location>
        <begin position="1"/>
        <end position="10"/>
    </location>
</feature>
<accession>A0A8H4IVP3</accession>
<feature type="compositionally biased region" description="Pro residues" evidence="7">
    <location>
        <begin position="11"/>
        <end position="23"/>
    </location>
</feature>
<dbReference type="InterPro" id="IPR045035">
    <property type="entry name" value="YSL-like"/>
</dbReference>
<feature type="transmembrane region" description="Helical" evidence="8">
    <location>
        <begin position="723"/>
        <end position="744"/>
    </location>
</feature>
<organism evidence="9 10">
    <name type="scientific">Botryosphaeria dothidea</name>
    <dbReference type="NCBI Taxonomy" id="55169"/>
    <lineage>
        <taxon>Eukaryota</taxon>
        <taxon>Fungi</taxon>
        <taxon>Dikarya</taxon>
        <taxon>Ascomycota</taxon>
        <taxon>Pezizomycotina</taxon>
        <taxon>Dothideomycetes</taxon>
        <taxon>Dothideomycetes incertae sedis</taxon>
        <taxon>Botryosphaeriales</taxon>
        <taxon>Botryosphaeriaceae</taxon>
        <taxon>Botryosphaeria</taxon>
    </lineage>
</organism>
<evidence type="ECO:0000256" key="5">
    <source>
        <dbReference type="ARBA" id="ARBA00022989"/>
    </source>
</evidence>
<feature type="region of interest" description="Disordered" evidence="7">
    <location>
        <begin position="49"/>
        <end position="86"/>
    </location>
</feature>
<dbReference type="AlphaFoldDB" id="A0A8H4IVP3"/>
<dbReference type="NCBIfam" id="TIGR00728">
    <property type="entry name" value="OPT_sfam"/>
    <property type="match status" value="1"/>
</dbReference>